<evidence type="ECO:0000313" key="1">
    <source>
        <dbReference type="EMBL" id="WVZ54844.1"/>
    </source>
</evidence>
<organism evidence="1 2">
    <name type="scientific">Paspalum notatum var. saurae</name>
    <dbReference type="NCBI Taxonomy" id="547442"/>
    <lineage>
        <taxon>Eukaryota</taxon>
        <taxon>Viridiplantae</taxon>
        <taxon>Streptophyta</taxon>
        <taxon>Embryophyta</taxon>
        <taxon>Tracheophyta</taxon>
        <taxon>Spermatophyta</taxon>
        <taxon>Magnoliopsida</taxon>
        <taxon>Liliopsida</taxon>
        <taxon>Poales</taxon>
        <taxon>Poaceae</taxon>
        <taxon>PACMAD clade</taxon>
        <taxon>Panicoideae</taxon>
        <taxon>Andropogonodae</taxon>
        <taxon>Paspaleae</taxon>
        <taxon>Paspalinae</taxon>
        <taxon>Paspalum</taxon>
    </lineage>
</organism>
<dbReference type="AlphaFoldDB" id="A0AAQ3PY05"/>
<protein>
    <submittedName>
        <fullName evidence="1">Uncharacterized protein</fullName>
    </submittedName>
</protein>
<evidence type="ECO:0000313" key="2">
    <source>
        <dbReference type="Proteomes" id="UP001341281"/>
    </source>
</evidence>
<gene>
    <name evidence="1" type="ORF">U9M48_005588</name>
</gene>
<proteinExistence type="predicted"/>
<dbReference type="EMBL" id="CP144745">
    <property type="protein sequence ID" value="WVZ54844.1"/>
    <property type="molecule type" value="Genomic_DNA"/>
</dbReference>
<sequence>PAAPRARALSLSANHVDRPQLLRIGLDGELEHRRQSASEGQRVVVVVNVPHLEPVRVVGSPPVEPVMDKDAVLGVVVIYEMHLHVIFGLVAQHRLVDLVRDGRPLPSATLTGGVHGVVCY</sequence>
<feature type="non-terminal residue" evidence="1">
    <location>
        <position position="1"/>
    </location>
</feature>
<accession>A0AAQ3PY05</accession>
<keyword evidence="2" id="KW-1185">Reference proteome</keyword>
<reference evidence="1 2" key="1">
    <citation type="submission" date="2024-02" db="EMBL/GenBank/DDBJ databases">
        <title>High-quality chromosome-scale genome assembly of Pensacola bahiagrass (Paspalum notatum Flugge var. saurae).</title>
        <authorList>
            <person name="Vega J.M."/>
            <person name="Podio M."/>
            <person name="Orjuela J."/>
            <person name="Siena L.A."/>
            <person name="Pessino S.C."/>
            <person name="Combes M.C."/>
            <person name="Mariac C."/>
            <person name="Albertini E."/>
            <person name="Pupilli F."/>
            <person name="Ortiz J.P.A."/>
            <person name="Leblanc O."/>
        </authorList>
    </citation>
    <scope>NUCLEOTIDE SEQUENCE [LARGE SCALE GENOMIC DNA]</scope>
    <source>
        <strain evidence="1">R1</strain>
        <tissue evidence="1">Leaf</tissue>
    </source>
</reference>
<name>A0AAQ3PY05_PASNO</name>
<dbReference type="Proteomes" id="UP001341281">
    <property type="component" value="Chromosome 01"/>
</dbReference>